<gene>
    <name evidence="2" type="ORF">FEM48_Zijuj12G0116400</name>
</gene>
<proteinExistence type="predicted"/>
<protein>
    <recommendedName>
        <fullName evidence="4">Glycosyltransferase subfamily 4-like N-terminal domain-containing protein</fullName>
    </recommendedName>
</protein>
<dbReference type="EMBL" id="JAEACU010000012">
    <property type="protein sequence ID" value="KAH7512679.1"/>
    <property type="molecule type" value="Genomic_DNA"/>
</dbReference>
<name>A0A978UD36_ZIZJJ</name>
<evidence type="ECO:0000313" key="2">
    <source>
        <dbReference type="EMBL" id="KAH7512679.1"/>
    </source>
</evidence>
<evidence type="ECO:0000313" key="3">
    <source>
        <dbReference type="Proteomes" id="UP000813462"/>
    </source>
</evidence>
<comment type="caution">
    <text evidence="2">The sequence shown here is derived from an EMBL/GenBank/DDBJ whole genome shotgun (WGS) entry which is preliminary data.</text>
</comment>
<sequence>MAKKESSKLNIAITHPDLGIVVNKLKNLGPFEFVLRLFESLNNFDTEIMYSFMLKLFFLLGNKKMLGGAERLIVDAAVELASHGHKVHIFTSHHDKKRCFE</sequence>
<dbReference type="InterPro" id="IPR027054">
    <property type="entry name" value="ALG2"/>
</dbReference>
<dbReference type="PANTHER" id="PTHR45918:SF1">
    <property type="entry name" value="ALPHA-1,3_1,6-MANNOSYLTRANSFERASE ALG2"/>
    <property type="match status" value="1"/>
</dbReference>
<evidence type="ECO:0008006" key="4">
    <source>
        <dbReference type="Google" id="ProtNLM"/>
    </source>
</evidence>
<dbReference type="AlphaFoldDB" id="A0A978UD36"/>
<reference evidence="2" key="1">
    <citation type="journal article" date="2021" name="Front. Plant Sci.">
        <title>Chromosome-Scale Genome Assembly for Chinese Sour Jujube and Insights Into Its Genome Evolution and Domestication Signature.</title>
        <authorList>
            <person name="Shen L.-Y."/>
            <person name="Luo H."/>
            <person name="Wang X.-L."/>
            <person name="Wang X.-M."/>
            <person name="Qiu X.-J."/>
            <person name="Liu H."/>
            <person name="Zhou S.-S."/>
            <person name="Jia K.-H."/>
            <person name="Nie S."/>
            <person name="Bao Y.-T."/>
            <person name="Zhang R.-G."/>
            <person name="Yun Q.-Z."/>
            <person name="Chai Y.-H."/>
            <person name="Lu J.-Y."/>
            <person name="Li Y."/>
            <person name="Zhao S.-W."/>
            <person name="Mao J.-F."/>
            <person name="Jia S.-G."/>
            <person name="Mao Y.-M."/>
        </authorList>
    </citation>
    <scope>NUCLEOTIDE SEQUENCE</scope>
    <source>
        <strain evidence="2">AT0</strain>
        <tissue evidence="2">Leaf</tissue>
    </source>
</reference>
<dbReference type="GO" id="GO:0012505">
    <property type="term" value="C:endomembrane system"/>
    <property type="evidence" value="ECO:0007669"/>
    <property type="project" value="TreeGrafter"/>
</dbReference>
<evidence type="ECO:0000256" key="1">
    <source>
        <dbReference type="ARBA" id="ARBA00022679"/>
    </source>
</evidence>
<dbReference type="Proteomes" id="UP000813462">
    <property type="component" value="Unassembled WGS sequence"/>
</dbReference>
<organism evidence="2 3">
    <name type="scientific">Ziziphus jujuba var. spinosa</name>
    <dbReference type="NCBI Taxonomy" id="714518"/>
    <lineage>
        <taxon>Eukaryota</taxon>
        <taxon>Viridiplantae</taxon>
        <taxon>Streptophyta</taxon>
        <taxon>Embryophyta</taxon>
        <taxon>Tracheophyta</taxon>
        <taxon>Spermatophyta</taxon>
        <taxon>Magnoliopsida</taxon>
        <taxon>eudicotyledons</taxon>
        <taxon>Gunneridae</taxon>
        <taxon>Pentapetalae</taxon>
        <taxon>rosids</taxon>
        <taxon>fabids</taxon>
        <taxon>Rosales</taxon>
        <taxon>Rhamnaceae</taxon>
        <taxon>Paliureae</taxon>
        <taxon>Ziziphus</taxon>
    </lineage>
</organism>
<keyword evidence="1" id="KW-0808">Transferase</keyword>
<dbReference type="PANTHER" id="PTHR45918">
    <property type="entry name" value="ALPHA-1,3/1,6-MANNOSYLTRANSFERASE ALG2"/>
    <property type="match status" value="1"/>
</dbReference>
<dbReference type="GO" id="GO:0004378">
    <property type="term" value="F:GDP-Man:Man(1)GlcNAc(2)-PP-Dol alpha-1,3-mannosyltransferase activity"/>
    <property type="evidence" value="ECO:0007669"/>
    <property type="project" value="InterPro"/>
</dbReference>
<dbReference type="Gene3D" id="3.40.50.2000">
    <property type="entry name" value="Glycogen Phosphorylase B"/>
    <property type="match status" value="1"/>
</dbReference>
<accession>A0A978UD36</accession>